<keyword evidence="1" id="KW-1185">Reference proteome</keyword>
<sequence>MSKGNTKKIWYHGSYWSKKIFNDFSKLFKGCVLLLKTIEADASILTSFKLSFDWGAEDFSLLANN</sequence>
<protein>
    <submittedName>
        <fullName evidence="2">Uncharacterized protein</fullName>
    </submittedName>
</protein>
<dbReference type="WBParaSite" id="nRc.2.0.1.t34997-RA">
    <property type="protein sequence ID" value="nRc.2.0.1.t34997-RA"/>
    <property type="gene ID" value="nRc.2.0.1.g34997"/>
</dbReference>
<accession>A0A915K8D7</accession>
<name>A0A915K8D7_ROMCU</name>
<proteinExistence type="predicted"/>
<organism evidence="1 2">
    <name type="scientific">Romanomermis culicivorax</name>
    <name type="common">Nematode worm</name>
    <dbReference type="NCBI Taxonomy" id="13658"/>
    <lineage>
        <taxon>Eukaryota</taxon>
        <taxon>Metazoa</taxon>
        <taxon>Ecdysozoa</taxon>
        <taxon>Nematoda</taxon>
        <taxon>Enoplea</taxon>
        <taxon>Dorylaimia</taxon>
        <taxon>Mermithida</taxon>
        <taxon>Mermithoidea</taxon>
        <taxon>Mermithidae</taxon>
        <taxon>Romanomermis</taxon>
    </lineage>
</organism>
<dbReference type="AlphaFoldDB" id="A0A915K8D7"/>
<dbReference type="Proteomes" id="UP000887565">
    <property type="component" value="Unplaced"/>
</dbReference>
<evidence type="ECO:0000313" key="2">
    <source>
        <dbReference type="WBParaSite" id="nRc.2.0.1.t34997-RA"/>
    </source>
</evidence>
<evidence type="ECO:0000313" key="1">
    <source>
        <dbReference type="Proteomes" id="UP000887565"/>
    </source>
</evidence>
<reference evidence="2" key="1">
    <citation type="submission" date="2022-11" db="UniProtKB">
        <authorList>
            <consortium name="WormBaseParasite"/>
        </authorList>
    </citation>
    <scope>IDENTIFICATION</scope>
</reference>